<evidence type="ECO:0000256" key="2">
    <source>
        <dbReference type="ARBA" id="ARBA00022679"/>
    </source>
</evidence>
<dbReference type="PANTHER" id="PTHR37984:SF5">
    <property type="entry name" value="PROTEIN NYNRIN-LIKE"/>
    <property type="match status" value="1"/>
</dbReference>
<dbReference type="InterPro" id="IPR001584">
    <property type="entry name" value="Integrase_cat-core"/>
</dbReference>
<feature type="coiled-coil region" evidence="8">
    <location>
        <begin position="798"/>
        <end position="825"/>
    </location>
</feature>
<sequence length="1209" mass="139105">MSYSHWFIAWRRDRRRWLCAVGGWNREIESTLRGVGSDLRPLLVTGGTMKTSTYVARWVPKALREEQLVRRVNLSRELLTKIEANETGFFDRIITENERWIYQYDPEIVFTRKKSGEIRFCVDYRELNKRTIKDAYPLPLSDEVHDRLSGATVFSTLDLNSGFWQLPIHPDDRHKTSFCPGLGFGLFEFCRMPFRLCGDPRSFQRLMDTVLRWLPFAMVYLDDVLVFSKDHDSHREHLKLVFLRCKATGSTIRGAKCQIGRPQVRYLGHIFSSEGMSVDPLKTADVVNWPQPANVTDARRFIGLASYYRRYGKDFATVAKPLHQLTVGKAKFNWDEQCEEAFHLLKKALTTAPTLAAPDFHREFQLHTDASSVGLGAVLEQDGHVVSYASRLLRKAERNYSTIETECLALMFAIKQFRHYLIGRHFTVWTDHCPLQWLSSQKMEGRLARWAIALQEFHFTIKYKKGLNNGNADALSTLGQTAVVATAMPSAAFRLEQIDTWRTEQAEDITIAKLIKLLRTSTPSMDWPPLYRRHKKELFLEDGVVFRKPPSAASALVARIPLAPPSLRPTILSFCHDVPAAGHMGFDRTLDRVRRTAFWPGFRQEVREYCEACPVCQMVKAQSLRPPMQIAPTGLPWERVAVDVLHLPLSKTKKVNVLTVQDYFTKWLVVRPIPDQTAETTVASLLQIFADFGPPSILHSDQGRNFESLLLEELCSAFGIRKTRCSLYIQKEMVLLKEGHDWEEVLPYAVYAYNTSIHSVTGYLPKELMFARPSTCIQSRSDPEPSGHAVDDYYNVLKRRMTQNIQEARRRLQEAAIRQKAYLDATARISEPLSPGTPVFVKRELGHKLQPKWQSGWVVVQQPDSSMVRVKHRDGTEKVLNLIKDAQISDVIKYLERGWPCRRNDIREEIRPFAKRREELSYEDRILLWQGRIVIPKVLHPAVLQIIHDGHLGICAMKSIARFYVRWPGLDSDIERYVRNCSGCQENQPRPPEVPLFSWNMPSEPWARLHVDLAGPFKNLNWLVIVDAYSKWLDVIPLRNTLSASLIKHCRGLFATFGLQRYIVSDNGPQFVSEEFATFCRSNNIVQVRTTPYLPKINGLAERAVRTFKERLAKAGEVSEMELCLQRFLFSYRNTPHATTGRSPAELLFGRRLRNQLDLLKPSLESTVDIRKFKQAVYHDRKARPRVFQPGKKCLCPSIEVDHKKKVSS</sequence>
<dbReference type="FunFam" id="1.10.340.70:FF:000003">
    <property type="entry name" value="Protein CBG25708"/>
    <property type="match status" value="1"/>
</dbReference>
<evidence type="ECO:0000256" key="8">
    <source>
        <dbReference type="SAM" id="Coils"/>
    </source>
</evidence>
<organism evidence="10">
    <name type="scientific">Trichuris suis</name>
    <name type="common">pig whipworm</name>
    <dbReference type="NCBI Taxonomy" id="68888"/>
    <lineage>
        <taxon>Eukaryota</taxon>
        <taxon>Metazoa</taxon>
        <taxon>Ecdysozoa</taxon>
        <taxon>Nematoda</taxon>
        <taxon>Enoplea</taxon>
        <taxon>Dorylaimia</taxon>
        <taxon>Trichinellida</taxon>
        <taxon>Trichuridae</taxon>
        <taxon>Trichuris</taxon>
    </lineage>
</organism>
<dbReference type="InterPro" id="IPR012337">
    <property type="entry name" value="RNaseH-like_sf"/>
</dbReference>
<dbReference type="CDD" id="cd01647">
    <property type="entry name" value="RT_LTR"/>
    <property type="match status" value="1"/>
</dbReference>
<dbReference type="GO" id="GO:0016787">
    <property type="term" value="F:hydrolase activity"/>
    <property type="evidence" value="ECO:0007669"/>
    <property type="project" value="UniProtKB-KW"/>
</dbReference>
<dbReference type="Gene3D" id="3.10.10.10">
    <property type="entry name" value="HIV Type 1 Reverse Transcriptase, subunit A, domain 1"/>
    <property type="match status" value="1"/>
</dbReference>
<dbReference type="GO" id="GO:0003964">
    <property type="term" value="F:RNA-directed DNA polymerase activity"/>
    <property type="evidence" value="ECO:0007669"/>
    <property type="project" value="UniProtKB-KW"/>
</dbReference>
<feature type="domain" description="Integrase catalytic" evidence="9">
    <location>
        <begin position="1001"/>
        <end position="1152"/>
    </location>
</feature>
<evidence type="ECO:0000259" key="9">
    <source>
        <dbReference type="PROSITE" id="PS50994"/>
    </source>
</evidence>
<dbReference type="InterPro" id="IPR041373">
    <property type="entry name" value="RT_RNaseH"/>
</dbReference>
<dbReference type="EMBL" id="KL367562">
    <property type="protein sequence ID" value="KFD64072.1"/>
    <property type="molecule type" value="Genomic_DNA"/>
</dbReference>
<dbReference type="FunFam" id="3.30.420.10:FF:000063">
    <property type="entry name" value="Retrovirus-related Pol polyprotein from transposon 297-like Protein"/>
    <property type="match status" value="1"/>
</dbReference>
<dbReference type="Gene3D" id="1.10.340.70">
    <property type="match status" value="2"/>
</dbReference>
<dbReference type="InterPro" id="IPR043128">
    <property type="entry name" value="Rev_trsase/Diguanyl_cyclase"/>
</dbReference>
<dbReference type="GO" id="GO:0042575">
    <property type="term" value="C:DNA polymerase complex"/>
    <property type="evidence" value="ECO:0007669"/>
    <property type="project" value="UniProtKB-ARBA"/>
</dbReference>
<dbReference type="InterPro" id="IPR043502">
    <property type="entry name" value="DNA/RNA_pol_sf"/>
</dbReference>
<dbReference type="InterPro" id="IPR050951">
    <property type="entry name" value="Retrovirus_Pol_polyprotein"/>
</dbReference>
<dbReference type="FunFam" id="1.10.340.70:FF:000001">
    <property type="entry name" value="Retrovirus-related Pol polyprotein from transposon gypsy-like Protein"/>
    <property type="match status" value="1"/>
</dbReference>
<dbReference type="Pfam" id="PF17921">
    <property type="entry name" value="Integrase_H2C2"/>
    <property type="match status" value="2"/>
</dbReference>
<dbReference type="InterPro" id="IPR000477">
    <property type="entry name" value="RT_dom"/>
</dbReference>
<dbReference type="Pfam" id="PF17917">
    <property type="entry name" value="RT_RNaseH"/>
    <property type="match status" value="1"/>
</dbReference>
<keyword evidence="7" id="KW-0695">RNA-directed DNA polymerase</keyword>
<dbReference type="FunFam" id="3.30.70.270:FF:000020">
    <property type="entry name" value="Transposon Tf2-6 polyprotein-like Protein"/>
    <property type="match status" value="1"/>
</dbReference>
<dbReference type="AlphaFoldDB" id="A0A085N3M6"/>
<evidence type="ECO:0000256" key="4">
    <source>
        <dbReference type="ARBA" id="ARBA00022722"/>
    </source>
</evidence>
<keyword evidence="2" id="KW-0808">Transferase</keyword>
<dbReference type="Gene3D" id="3.30.420.10">
    <property type="entry name" value="Ribonuclease H-like superfamily/Ribonuclease H"/>
    <property type="match status" value="2"/>
</dbReference>
<dbReference type="GO" id="GO:0015074">
    <property type="term" value="P:DNA integration"/>
    <property type="evidence" value="ECO:0007669"/>
    <property type="project" value="InterPro"/>
</dbReference>
<keyword evidence="3" id="KW-0548">Nucleotidyltransferase</keyword>
<dbReference type="Pfam" id="PF00078">
    <property type="entry name" value="RVT_1"/>
    <property type="match status" value="1"/>
</dbReference>
<dbReference type="InterPro" id="IPR036397">
    <property type="entry name" value="RNaseH_sf"/>
</dbReference>
<keyword evidence="8" id="KW-0175">Coiled coil</keyword>
<evidence type="ECO:0000256" key="6">
    <source>
        <dbReference type="ARBA" id="ARBA00022801"/>
    </source>
</evidence>
<dbReference type="EC" id="2.7.7.49" evidence="1"/>
<dbReference type="InterPro" id="IPR041588">
    <property type="entry name" value="Integrase_H2C2"/>
</dbReference>
<dbReference type="SUPFAM" id="SSF56672">
    <property type="entry name" value="DNA/RNA polymerases"/>
    <property type="match status" value="1"/>
</dbReference>
<feature type="domain" description="Integrase catalytic" evidence="9">
    <location>
        <begin position="628"/>
        <end position="721"/>
    </location>
</feature>
<dbReference type="Gene3D" id="3.30.70.270">
    <property type="match status" value="2"/>
</dbReference>
<gene>
    <name evidence="10" type="ORF">M514_12590</name>
</gene>
<evidence type="ECO:0000256" key="5">
    <source>
        <dbReference type="ARBA" id="ARBA00022759"/>
    </source>
</evidence>
<dbReference type="SUPFAM" id="SSF53098">
    <property type="entry name" value="Ribonuclease H-like"/>
    <property type="match status" value="2"/>
</dbReference>
<dbReference type="PROSITE" id="PS50994">
    <property type="entry name" value="INTEGRASE"/>
    <property type="match status" value="2"/>
</dbReference>
<evidence type="ECO:0000256" key="7">
    <source>
        <dbReference type="ARBA" id="ARBA00022918"/>
    </source>
</evidence>
<dbReference type="PANTHER" id="PTHR37984">
    <property type="entry name" value="PROTEIN CBG26694"/>
    <property type="match status" value="1"/>
</dbReference>
<evidence type="ECO:0000256" key="3">
    <source>
        <dbReference type="ARBA" id="ARBA00022695"/>
    </source>
</evidence>
<keyword evidence="6" id="KW-0378">Hydrolase</keyword>
<dbReference type="Pfam" id="PF00665">
    <property type="entry name" value="rve"/>
    <property type="match status" value="2"/>
</dbReference>
<protein>
    <recommendedName>
        <fullName evidence="1">RNA-directed DNA polymerase</fullName>
        <ecNumber evidence="1">2.7.7.49</ecNumber>
    </recommendedName>
</protein>
<dbReference type="GO" id="GO:0004519">
    <property type="term" value="F:endonuclease activity"/>
    <property type="evidence" value="ECO:0007669"/>
    <property type="project" value="UniProtKB-KW"/>
</dbReference>
<dbReference type="CDD" id="cd09274">
    <property type="entry name" value="RNase_HI_RT_Ty3"/>
    <property type="match status" value="1"/>
</dbReference>
<dbReference type="FunFam" id="3.30.420.10:FF:000032">
    <property type="entry name" value="Retrovirus-related Pol polyprotein from transposon 297-like Protein"/>
    <property type="match status" value="1"/>
</dbReference>
<dbReference type="Proteomes" id="UP000030758">
    <property type="component" value="Unassembled WGS sequence"/>
</dbReference>
<keyword evidence="5" id="KW-0255">Endonuclease</keyword>
<accession>A0A085N3M6</accession>
<proteinExistence type="predicted"/>
<dbReference type="FunFam" id="3.10.20.370:FF:000001">
    <property type="entry name" value="Retrovirus-related Pol polyprotein from transposon 17.6-like protein"/>
    <property type="match status" value="1"/>
</dbReference>
<reference evidence="10" key="1">
    <citation type="journal article" date="2014" name="Nat. Genet.">
        <title>Genome and transcriptome of the porcine whipworm Trichuris suis.</title>
        <authorList>
            <person name="Jex A.R."/>
            <person name="Nejsum P."/>
            <person name="Schwarz E.M."/>
            <person name="Hu L."/>
            <person name="Young N.D."/>
            <person name="Hall R.S."/>
            <person name="Korhonen P.K."/>
            <person name="Liao S."/>
            <person name="Thamsborg S."/>
            <person name="Xia J."/>
            <person name="Xu P."/>
            <person name="Wang S."/>
            <person name="Scheerlinck J.P."/>
            <person name="Hofmann A."/>
            <person name="Sternberg P.W."/>
            <person name="Wang J."/>
            <person name="Gasser R.B."/>
        </authorList>
    </citation>
    <scope>NUCLEOTIDE SEQUENCE [LARGE SCALE GENOMIC DNA]</scope>
    <source>
        <strain evidence="10">DCEP-RM93F</strain>
    </source>
</reference>
<evidence type="ECO:0000256" key="1">
    <source>
        <dbReference type="ARBA" id="ARBA00012493"/>
    </source>
</evidence>
<name>A0A085N3M6_9BILA</name>
<keyword evidence="4" id="KW-0540">Nuclease</keyword>
<evidence type="ECO:0000313" key="10">
    <source>
        <dbReference type="EMBL" id="KFD64072.1"/>
    </source>
</evidence>
<dbReference type="GO" id="GO:0003676">
    <property type="term" value="F:nucleic acid binding"/>
    <property type="evidence" value="ECO:0007669"/>
    <property type="project" value="InterPro"/>
</dbReference>